<evidence type="ECO:0000259" key="1">
    <source>
        <dbReference type="PROSITE" id="PS50035"/>
    </source>
</evidence>
<comment type="caution">
    <text evidence="2">The sequence shown here is derived from an EMBL/GenBank/DDBJ whole genome shotgun (WGS) entry which is preliminary data.</text>
</comment>
<reference evidence="2 3" key="1">
    <citation type="submission" date="2018-11" db="EMBL/GenBank/DDBJ databases">
        <title>Vibrio ponticus strain CAIM 1751 pathogenic for the snapper Lutjanus guttatus.</title>
        <authorList>
            <person name="Soto-Rodriguez S."/>
            <person name="Lozano-Olvera R."/>
            <person name="Gomez-Gil B."/>
        </authorList>
    </citation>
    <scope>NUCLEOTIDE SEQUENCE [LARGE SCALE GENOMIC DNA]</scope>
    <source>
        <strain evidence="2 3">CAIM 1751</strain>
    </source>
</reference>
<dbReference type="GO" id="GO:0006793">
    <property type="term" value="P:phosphorus metabolic process"/>
    <property type="evidence" value="ECO:0007669"/>
    <property type="project" value="UniProtKB-ARBA"/>
</dbReference>
<organism evidence="2 3">
    <name type="scientific">Vibrio ponticus</name>
    <dbReference type="NCBI Taxonomy" id="265668"/>
    <lineage>
        <taxon>Bacteria</taxon>
        <taxon>Pseudomonadati</taxon>
        <taxon>Pseudomonadota</taxon>
        <taxon>Gammaproteobacteria</taxon>
        <taxon>Vibrionales</taxon>
        <taxon>Vibrionaceae</taxon>
        <taxon>Vibrio</taxon>
    </lineage>
</organism>
<dbReference type="Proteomes" id="UP000278792">
    <property type="component" value="Unassembled WGS sequence"/>
</dbReference>
<dbReference type="GO" id="GO:0003824">
    <property type="term" value="F:catalytic activity"/>
    <property type="evidence" value="ECO:0007669"/>
    <property type="project" value="InterPro"/>
</dbReference>
<dbReference type="InterPro" id="IPR001736">
    <property type="entry name" value="PLipase_D/transphosphatidylase"/>
</dbReference>
<evidence type="ECO:0000313" key="2">
    <source>
        <dbReference type="EMBL" id="ROV62212.1"/>
    </source>
</evidence>
<accession>A0A3N3E646</accession>
<dbReference type="SUPFAM" id="SSF56024">
    <property type="entry name" value="Phospholipase D/nuclease"/>
    <property type="match status" value="1"/>
</dbReference>
<dbReference type="RefSeq" id="WP_123780347.1">
    <property type="nucleotide sequence ID" value="NZ_RKIK01000003.1"/>
</dbReference>
<proteinExistence type="predicted"/>
<name>A0A3N3E646_9VIBR</name>
<dbReference type="EMBL" id="RKIK01000003">
    <property type="protein sequence ID" value="ROV62212.1"/>
    <property type="molecule type" value="Genomic_DNA"/>
</dbReference>
<gene>
    <name evidence="2" type="ORF">EGH82_02325</name>
</gene>
<dbReference type="AlphaFoldDB" id="A0A3N3E646"/>
<dbReference type="PROSITE" id="PS50035">
    <property type="entry name" value="PLD"/>
    <property type="match status" value="1"/>
</dbReference>
<evidence type="ECO:0000313" key="3">
    <source>
        <dbReference type="Proteomes" id="UP000278792"/>
    </source>
</evidence>
<sequence length="452" mass="52300">MGNSAHLIFDGLHRNQSKRRYEFYAEGSSPNIFRQLVSFLERRKEDITEITLANYLFNNLQFANQVRRLAQLGVKVNVISIPLEGYDTQPARCEGFNSYFTGEGCPHIGESRSKYDFAERIYRYLRQSGDYSLHQFEHVYLRSPRVNRFSRGRVPFSLHIKSMLIEMRDGSSFSVLTSSNLALRDTLKEELCLIVQNTADDLAYSRAFYRHLIEHSKQVSDVDLHTERDYSHYRQPFNPIEGRLVSGKEQFFFTAPFLAHSNQEIEGRIRQKIASAQRRVLLCAQHINTFEAELKQATVSTQGAVKIKLLSQTYIDETHQEQANGTRYPDHTVLVAGQPENTRVPANPRSFKEFIARLKQNVPCEYYFNQDVHLKFIVVDDDVIISTGNFTLTQFVYEAINIDKFEKFDGSYQGTFSEVNGYFVRENAADLANQLAQHFECLIKLKDTYQPI</sequence>
<dbReference type="Gene3D" id="3.30.870.10">
    <property type="entry name" value="Endonuclease Chain A"/>
    <property type="match status" value="2"/>
</dbReference>
<protein>
    <recommendedName>
        <fullName evidence="1">PLD phosphodiesterase domain-containing protein</fullName>
    </recommendedName>
</protein>
<feature type="domain" description="PLD phosphodiesterase" evidence="1">
    <location>
        <begin position="368"/>
        <end position="394"/>
    </location>
</feature>